<protein>
    <submittedName>
        <fullName evidence="1">Uncharacterized protein</fullName>
    </submittedName>
</protein>
<accession>A0ACB6ZD94</accession>
<dbReference type="Proteomes" id="UP000886501">
    <property type="component" value="Unassembled WGS sequence"/>
</dbReference>
<reference evidence="1" key="1">
    <citation type="submission" date="2019-10" db="EMBL/GenBank/DDBJ databases">
        <authorList>
            <consortium name="DOE Joint Genome Institute"/>
            <person name="Kuo A."/>
            <person name="Miyauchi S."/>
            <person name="Kiss E."/>
            <person name="Drula E."/>
            <person name="Kohler A."/>
            <person name="Sanchez-Garcia M."/>
            <person name="Andreopoulos B."/>
            <person name="Barry K.W."/>
            <person name="Bonito G."/>
            <person name="Buee M."/>
            <person name="Carver A."/>
            <person name="Chen C."/>
            <person name="Cichocki N."/>
            <person name="Clum A."/>
            <person name="Culley D."/>
            <person name="Crous P.W."/>
            <person name="Fauchery L."/>
            <person name="Girlanda M."/>
            <person name="Hayes R."/>
            <person name="Keri Z."/>
            <person name="Labutti K."/>
            <person name="Lipzen A."/>
            <person name="Lombard V."/>
            <person name="Magnuson J."/>
            <person name="Maillard F."/>
            <person name="Morin E."/>
            <person name="Murat C."/>
            <person name="Nolan M."/>
            <person name="Ohm R."/>
            <person name="Pangilinan J."/>
            <person name="Pereira M."/>
            <person name="Perotto S."/>
            <person name="Peter M."/>
            <person name="Riley R."/>
            <person name="Sitrit Y."/>
            <person name="Stielow B."/>
            <person name="Szollosi G."/>
            <person name="Zifcakova L."/>
            <person name="Stursova M."/>
            <person name="Spatafora J.W."/>
            <person name="Tedersoo L."/>
            <person name="Vaario L.-M."/>
            <person name="Yamada A."/>
            <person name="Yan M."/>
            <person name="Wang P."/>
            <person name="Xu J."/>
            <person name="Bruns T."/>
            <person name="Baldrian P."/>
            <person name="Vilgalys R."/>
            <person name="Henrissat B."/>
            <person name="Grigoriev I.V."/>
            <person name="Hibbett D."/>
            <person name="Nagy L.G."/>
            <person name="Martin F.M."/>
        </authorList>
    </citation>
    <scope>NUCLEOTIDE SEQUENCE</scope>
    <source>
        <strain evidence="1">P2</strain>
    </source>
</reference>
<comment type="caution">
    <text evidence="1">The sequence shown here is derived from an EMBL/GenBank/DDBJ whole genome shotgun (WGS) entry which is preliminary data.</text>
</comment>
<gene>
    <name evidence="1" type="ORF">BDM02DRAFT_3129793</name>
</gene>
<dbReference type="EMBL" id="MU118035">
    <property type="protein sequence ID" value="KAF9647370.1"/>
    <property type="molecule type" value="Genomic_DNA"/>
</dbReference>
<sequence>MYHQFRNPPRPSIPLCTFGTDRTVIHLYLRRSFHTASDVGGGCFPLIPHVYSLESVLQGVPSWGSRVTVVVCIGSGTAGLMVQIERVKLAAFNSGLGVDRQGQPHGNDMGNRASYSARPARPRWEFLLPFPGLVAFKMSFHDLRHQAGRTHAGADFLSHCDPFLLSAPPLINNIIWSTSPMNQFGQVQSAHYQGRLGLRPVASLDDGMNALSHSTLVSSLVSGVAGSSSRRSRGAFLCATPPLSAFGLESPADPYTLSMPLLYYVDRVRLGSELEA</sequence>
<evidence type="ECO:0000313" key="2">
    <source>
        <dbReference type="Proteomes" id="UP000886501"/>
    </source>
</evidence>
<organism evidence="1 2">
    <name type="scientific">Thelephora ganbajun</name>
    <name type="common">Ganba fungus</name>
    <dbReference type="NCBI Taxonomy" id="370292"/>
    <lineage>
        <taxon>Eukaryota</taxon>
        <taxon>Fungi</taxon>
        <taxon>Dikarya</taxon>
        <taxon>Basidiomycota</taxon>
        <taxon>Agaricomycotina</taxon>
        <taxon>Agaricomycetes</taxon>
        <taxon>Thelephorales</taxon>
        <taxon>Thelephoraceae</taxon>
        <taxon>Thelephora</taxon>
    </lineage>
</organism>
<proteinExistence type="predicted"/>
<evidence type="ECO:0000313" key="1">
    <source>
        <dbReference type="EMBL" id="KAF9647370.1"/>
    </source>
</evidence>
<keyword evidence="2" id="KW-1185">Reference proteome</keyword>
<name>A0ACB6ZD94_THEGA</name>
<reference evidence="1" key="2">
    <citation type="journal article" date="2020" name="Nat. Commun.">
        <title>Large-scale genome sequencing of mycorrhizal fungi provides insights into the early evolution of symbiotic traits.</title>
        <authorList>
            <person name="Miyauchi S."/>
            <person name="Kiss E."/>
            <person name="Kuo A."/>
            <person name="Drula E."/>
            <person name="Kohler A."/>
            <person name="Sanchez-Garcia M."/>
            <person name="Morin E."/>
            <person name="Andreopoulos B."/>
            <person name="Barry K.W."/>
            <person name="Bonito G."/>
            <person name="Buee M."/>
            <person name="Carver A."/>
            <person name="Chen C."/>
            <person name="Cichocki N."/>
            <person name="Clum A."/>
            <person name="Culley D."/>
            <person name="Crous P.W."/>
            <person name="Fauchery L."/>
            <person name="Girlanda M."/>
            <person name="Hayes R.D."/>
            <person name="Keri Z."/>
            <person name="LaButti K."/>
            <person name="Lipzen A."/>
            <person name="Lombard V."/>
            <person name="Magnuson J."/>
            <person name="Maillard F."/>
            <person name="Murat C."/>
            <person name="Nolan M."/>
            <person name="Ohm R.A."/>
            <person name="Pangilinan J."/>
            <person name="Pereira M.F."/>
            <person name="Perotto S."/>
            <person name="Peter M."/>
            <person name="Pfister S."/>
            <person name="Riley R."/>
            <person name="Sitrit Y."/>
            <person name="Stielow J.B."/>
            <person name="Szollosi G."/>
            <person name="Zifcakova L."/>
            <person name="Stursova M."/>
            <person name="Spatafora J.W."/>
            <person name="Tedersoo L."/>
            <person name="Vaario L.M."/>
            <person name="Yamada A."/>
            <person name="Yan M."/>
            <person name="Wang P."/>
            <person name="Xu J."/>
            <person name="Bruns T."/>
            <person name="Baldrian P."/>
            <person name="Vilgalys R."/>
            <person name="Dunand C."/>
            <person name="Henrissat B."/>
            <person name="Grigoriev I.V."/>
            <person name="Hibbett D."/>
            <person name="Nagy L.G."/>
            <person name="Martin F.M."/>
        </authorList>
    </citation>
    <scope>NUCLEOTIDE SEQUENCE</scope>
    <source>
        <strain evidence="1">P2</strain>
    </source>
</reference>